<evidence type="ECO:0000313" key="2">
    <source>
        <dbReference type="EMBL" id="MXU90249.1"/>
    </source>
</evidence>
<protein>
    <submittedName>
        <fullName evidence="2">Putative secreted protein</fullName>
    </submittedName>
</protein>
<feature type="chain" id="PRO_5025614071" evidence="1">
    <location>
        <begin position="21"/>
        <end position="113"/>
    </location>
</feature>
<name>A0A6B0UKE7_IXORI</name>
<keyword evidence="1" id="KW-0732">Signal</keyword>
<dbReference type="EMBL" id="GIFC01008166">
    <property type="protein sequence ID" value="MXU90249.1"/>
    <property type="molecule type" value="Transcribed_RNA"/>
</dbReference>
<proteinExistence type="predicted"/>
<accession>A0A6B0UKE7</accession>
<organism evidence="2">
    <name type="scientific">Ixodes ricinus</name>
    <name type="common">Common tick</name>
    <name type="synonym">Acarus ricinus</name>
    <dbReference type="NCBI Taxonomy" id="34613"/>
    <lineage>
        <taxon>Eukaryota</taxon>
        <taxon>Metazoa</taxon>
        <taxon>Ecdysozoa</taxon>
        <taxon>Arthropoda</taxon>
        <taxon>Chelicerata</taxon>
        <taxon>Arachnida</taxon>
        <taxon>Acari</taxon>
        <taxon>Parasitiformes</taxon>
        <taxon>Ixodida</taxon>
        <taxon>Ixodoidea</taxon>
        <taxon>Ixodidae</taxon>
        <taxon>Ixodinae</taxon>
        <taxon>Ixodes</taxon>
    </lineage>
</organism>
<dbReference type="AlphaFoldDB" id="A0A6B0UKE7"/>
<reference evidence="2" key="1">
    <citation type="submission" date="2019-12" db="EMBL/GenBank/DDBJ databases">
        <title>An insight into the sialome of adult female Ixodes ricinus ticks feeding for 6 days.</title>
        <authorList>
            <person name="Perner J."/>
            <person name="Ribeiro J.M.C."/>
        </authorList>
    </citation>
    <scope>NUCLEOTIDE SEQUENCE</scope>
    <source>
        <strain evidence="2">Semi-engorged</strain>
        <tissue evidence="2">Salivary glands</tissue>
    </source>
</reference>
<sequence>MKIACLIAIIFVLHCDNYVCLPLTCKVSLKRPIRELQSLCLCRRQRRLHEAIFSLSLMFVQEAALVTQDYFLPVDNGSTSVLQMFVISITIILHFQQLMCCSRMSTLVSYCFI</sequence>
<feature type="signal peptide" evidence="1">
    <location>
        <begin position="1"/>
        <end position="20"/>
    </location>
</feature>
<evidence type="ECO:0000256" key="1">
    <source>
        <dbReference type="SAM" id="SignalP"/>
    </source>
</evidence>